<dbReference type="Proteomes" id="UP000008983">
    <property type="component" value="Unassembled WGS sequence"/>
</dbReference>
<proteinExistence type="predicted"/>
<evidence type="ECO:0000313" key="1">
    <source>
        <dbReference type="EMBL" id="EGR30747.1"/>
    </source>
</evidence>
<sequence>QQLKKKDKKCSQNVQNFFLFCILIIEQFFSDKKKIQGGGQLKKYIIENKDFIQKMLKMDSNQSYIIKKISICAQQDLKMLFLMKKYYQKPKKMTQYQIYIKSNIKTIKKQSKKIPQKTFKKTTQQYRVNQVLFLHFFYMKNQQKTKNKIMKKSKLQTVVQLREIKHYN</sequence>
<dbReference type="GeneID" id="14906886"/>
<dbReference type="InParanoid" id="G0QVI7"/>
<keyword evidence="2" id="KW-1185">Reference proteome</keyword>
<dbReference type="RefSeq" id="XP_004032334.1">
    <property type="nucleotide sequence ID" value="XM_004032286.1"/>
</dbReference>
<feature type="non-terminal residue" evidence="1">
    <location>
        <position position="1"/>
    </location>
</feature>
<organism evidence="1 2">
    <name type="scientific">Ichthyophthirius multifiliis</name>
    <name type="common">White spot disease agent</name>
    <name type="synonym">Ich</name>
    <dbReference type="NCBI Taxonomy" id="5932"/>
    <lineage>
        <taxon>Eukaryota</taxon>
        <taxon>Sar</taxon>
        <taxon>Alveolata</taxon>
        <taxon>Ciliophora</taxon>
        <taxon>Intramacronucleata</taxon>
        <taxon>Oligohymenophorea</taxon>
        <taxon>Hymenostomatida</taxon>
        <taxon>Ophryoglenina</taxon>
        <taxon>Ichthyophthirius</taxon>
    </lineage>
</organism>
<dbReference type="EMBL" id="GL983947">
    <property type="protein sequence ID" value="EGR30747.1"/>
    <property type="molecule type" value="Genomic_DNA"/>
</dbReference>
<reference evidence="1 2" key="1">
    <citation type="submission" date="2011-07" db="EMBL/GenBank/DDBJ databases">
        <authorList>
            <person name="Coyne R."/>
            <person name="Brami D."/>
            <person name="Johnson J."/>
            <person name="Hostetler J."/>
            <person name="Hannick L."/>
            <person name="Clark T."/>
            <person name="Cassidy-Hanley D."/>
            <person name="Inman J."/>
        </authorList>
    </citation>
    <scope>NUCLEOTIDE SEQUENCE [LARGE SCALE GENOMIC DNA]</scope>
    <source>
        <strain evidence="1 2">G5</strain>
    </source>
</reference>
<accession>G0QVI7</accession>
<evidence type="ECO:0000313" key="2">
    <source>
        <dbReference type="Proteomes" id="UP000008983"/>
    </source>
</evidence>
<dbReference type="AlphaFoldDB" id="G0QVI7"/>
<gene>
    <name evidence="1" type="ORF">IMG5_124130</name>
</gene>
<name>G0QVI7_ICHMU</name>
<protein>
    <submittedName>
        <fullName evidence="1">Uncharacterized protein</fullName>
    </submittedName>
</protein>